<organism evidence="2 3">
    <name type="scientific">Gemelliphila asaccharolytica</name>
    <dbReference type="NCBI Taxonomy" id="502393"/>
    <lineage>
        <taxon>Bacteria</taxon>
        <taxon>Bacillati</taxon>
        <taxon>Bacillota</taxon>
        <taxon>Bacilli</taxon>
        <taxon>Bacillales</taxon>
        <taxon>Gemellaceae</taxon>
        <taxon>Gemelliphila</taxon>
    </lineage>
</organism>
<evidence type="ECO:0000313" key="3">
    <source>
        <dbReference type="Proteomes" id="UP000070467"/>
    </source>
</evidence>
<evidence type="ECO:0000313" key="2">
    <source>
        <dbReference type="EMBL" id="KXB57072.1"/>
    </source>
</evidence>
<evidence type="ECO:0000259" key="1">
    <source>
        <dbReference type="PROSITE" id="PS51736"/>
    </source>
</evidence>
<dbReference type="Gene3D" id="3.40.50.1390">
    <property type="entry name" value="Resolvase, N-terminal catalytic domain"/>
    <property type="match status" value="1"/>
</dbReference>
<accession>A0ABR5TL25</accession>
<dbReference type="CDD" id="cd00338">
    <property type="entry name" value="Ser_Recombinase"/>
    <property type="match status" value="1"/>
</dbReference>
<dbReference type="InterPro" id="IPR050639">
    <property type="entry name" value="SSR_resolvase"/>
</dbReference>
<comment type="caution">
    <text evidence="2">The sequence shown here is derived from an EMBL/GenBank/DDBJ whole genome shotgun (WGS) entry which is preliminary data.</text>
</comment>
<feature type="domain" description="Resolvase/invertase-type recombinase catalytic" evidence="1">
    <location>
        <begin position="18"/>
        <end position="165"/>
    </location>
</feature>
<dbReference type="SMART" id="SM00857">
    <property type="entry name" value="Resolvase"/>
    <property type="match status" value="1"/>
</dbReference>
<dbReference type="Proteomes" id="UP000070467">
    <property type="component" value="Unassembled WGS sequence"/>
</dbReference>
<sequence>MNKKINLILPKKQFQIQRVGIYARVSTTDKDQLNSLMAQISALTRLTSHYSNWKLVDIYIDIASGKTKSSRKEFLRMLEDIKKEDVNIIVTKSVSRFGRDTVDALEALKVIKQASARIIFEQENLDSQEDDTDIIISIMESLAQSENEQRSENIKWGLKQRAAQGTSKLYNRKCYGYDHDEN</sequence>
<proteinExistence type="predicted"/>
<dbReference type="Pfam" id="PF00239">
    <property type="entry name" value="Resolvase"/>
    <property type="match status" value="1"/>
</dbReference>
<dbReference type="PANTHER" id="PTHR30461:SF23">
    <property type="entry name" value="DNA RECOMBINASE-RELATED"/>
    <property type="match status" value="1"/>
</dbReference>
<dbReference type="RefSeq" id="WP_198145776.1">
    <property type="nucleotide sequence ID" value="NZ_KQ959899.1"/>
</dbReference>
<dbReference type="InterPro" id="IPR006119">
    <property type="entry name" value="Resolv_N"/>
</dbReference>
<keyword evidence="3" id="KW-1185">Reference proteome</keyword>
<dbReference type="EMBL" id="LSDB01000052">
    <property type="protein sequence ID" value="KXB57072.1"/>
    <property type="molecule type" value="Genomic_DNA"/>
</dbReference>
<reference evidence="2 3" key="1">
    <citation type="submission" date="2016-01" db="EMBL/GenBank/DDBJ databases">
        <authorList>
            <person name="Mitreva M."/>
            <person name="Pepin K.H."/>
            <person name="Mihindukulasuriya K.A."/>
            <person name="Fulton R."/>
            <person name="Fronick C."/>
            <person name="O'Laughlin M."/>
            <person name="Miner T."/>
            <person name="Herter B."/>
            <person name="Rosa B.A."/>
            <person name="Cordes M."/>
            <person name="Tomlinson C."/>
            <person name="Wollam A."/>
            <person name="Palsikar V.B."/>
            <person name="Mardis E.R."/>
            <person name="Wilson R.K."/>
        </authorList>
    </citation>
    <scope>NUCLEOTIDE SEQUENCE [LARGE SCALE GENOMIC DNA]</scope>
    <source>
        <strain evidence="2 3">KA00071</strain>
    </source>
</reference>
<dbReference type="PROSITE" id="PS51736">
    <property type="entry name" value="RECOMBINASES_3"/>
    <property type="match status" value="1"/>
</dbReference>
<protein>
    <submittedName>
        <fullName evidence="2">Resolvase protein</fullName>
    </submittedName>
</protein>
<dbReference type="InterPro" id="IPR036162">
    <property type="entry name" value="Resolvase-like_N_sf"/>
</dbReference>
<dbReference type="PANTHER" id="PTHR30461">
    <property type="entry name" value="DNA-INVERTASE FROM LAMBDOID PROPHAGE"/>
    <property type="match status" value="1"/>
</dbReference>
<name>A0ABR5TL25_9BACL</name>
<gene>
    <name evidence="2" type="ORF">HMPREF1871_00981</name>
</gene>
<dbReference type="SUPFAM" id="SSF53041">
    <property type="entry name" value="Resolvase-like"/>
    <property type="match status" value="1"/>
</dbReference>